<dbReference type="Pfam" id="PF05193">
    <property type="entry name" value="Peptidase_M16_C"/>
    <property type="match status" value="1"/>
</dbReference>
<feature type="non-terminal residue" evidence="2">
    <location>
        <position position="214"/>
    </location>
</feature>
<evidence type="ECO:0000259" key="1">
    <source>
        <dbReference type="Pfam" id="PF05193"/>
    </source>
</evidence>
<dbReference type="InterPro" id="IPR007863">
    <property type="entry name" value="Peptidase_M16_C"/>
</dbReference>
<dbReference type="GO" id="GO:0046872">
    <property type="term" value="F:metal ion binding"/>
    <property type="evidence" value="ECO:0007669"/>
    <property type="project" value="InterPro"/>
</dbReference>
<sequence length="214" mass="23242">MFPKGHPYYADVMGSHADVQAAKLDDVRDFFKRYYTPNNASLAIVGDIDIDNAKKLVEKYFGSIPRGPDVPSVQVQTPPITQERRAVMTDRVELPRVYLSWLTAPIFKPGDAEADVAAQILGSGKASRLYRSLVYDKKIAQDVSAGQQSLTLGSVFQVTATAKPGHTAEELETALNAQLDSLAKFGPTPEELDAAKNKITSSLIISLENLGGFS</sequence>
<dbReference type="Gene3D" id="3.30.830.10">
    <property type="entry name" value="Metalloenzyme, LuxS/M16 peptidase-like"/>
    <property type="match status" value="2"/>
</dbReference>
<dbReference type="EMBL" id="VBPA01000237">
    <property type="protein sequence ID" value="TMQ70071.1"/>
    <property type="molecule type" value="Genomic_DNA"/>
</dbReference>
<organism evidence="2 3">
    <name type="scientific">Eiseniibacteriota bacterium</name>
    <dbReference type="NCBI Taxonomy" id="2212470"/>
    <lineage>
        <taxon>Bacteria</taxon>
        <taxon>Candidatus Eiseniibacteriota</taxon>
    </lineage>
</organism>
<name>A0A538U2M5_UNCEI</name>
<protein>
    <submittedName>
        <fullName evidence="2">Insulinase family protein</fullName>
    </submittedName>
</protein>
<dbReference type="InterPro" id="IPR050626">
    <property type="entry name" value="Peptidase_M16"/>
</dbReference>
<reference evidence="2 3" key="1">
    <citation type="journal article" date="2019" name="Nat. Microbiol.">
        <title>Mediterranean grassland soil C-N compound turnover is dependent on rainfall and depth, and is mediated by genomically divergent microorganisms.</title>
        <authorList>
            <person name="Diamond S."/>
            <person name="Andeer P.F."/>
            <person name="Li Z."/>
            <person name="Crits-Christoph A."/>
            <person name="Burstein D."/>
            <person name="Anantharaman K."/>
            <person name="Lane K.R."/>
            <person name="Thomas B.C."/>
            <person name="Pan C."/>
            <person name="Northen T.R."/>
            <person name="Banfield J.F."/>
        </authorList>
    </citation>
    <scope>NUCLEOTIDE SEQUENCE [LARGE SCALE GENOMIC DNA]</scope>
    <source>
        <strain evidence="2">WS_10</strain>
    </source>
</reference>
<accession>A0A538U2M5</accession>
<gene>
    <name evidence="2" type="ORF">E6K80_09685</name>
</gene>
<dbReference type="PANTHER" id="PTHR43690">
    <property type="entry name" value="NARDILYSIN"/>
    <property type="match status" value="1"/>
</dbReference>
<evidence type="ECO:0000313" key="2">
    <source>
        <dbReference type="EMBL" id="TMQ70071.1"/>
    </source>
</evidence>
<dbReference type="SUPFAM" id="SSF63411">
    <property type="entry name" value="LuxS/MPP-like metallohydrolase"/>
    <property type="match status" value="2"/>
</dbReference>
<dbReference type="PANTHER" id="PTHR43690:SF17">
    <property type="entry name" value="PROTEIN YHJJ"/>
    <property type="match status" value="1"/>
</dbReference>
<feature type="domain" description="Peptidase M16 C-terminal" evidence="1">
    <location>
        <begin position="24"/>
        <end position="198"/>
    </location>
</feature>
<comment type="caution">
    <text evidence="2">The sequence shown here is derived from an EMBL/GenBank/DDBJ whole genome shotgun (WGS) entry which is preliminary data.</text>
</comment>
<dbReference type="AlphaFoldDB" id="A0A538U2M5"/>
<dbReference type="InterPro" id="IPR011249">
    <property type="entry name" value="Metalloenz_LuxS/M16"/>
</dbReference>
<evidence type="ECO:0000313" key="3">
    <source>
        <dbReference type="Proteomes" id="UP000319836"/>
    </source>
</evidence>
<proteinExistence type="predicted"/>
<dbReference type="Proteomes" id="UP000319836">
    <property type="component" value="Unassembled WGS sequence"/>
</dbReference>